<dbReference type="InterPro" id="IPR050432">
    <property type="entry name" value="FAD-linked_Oxidoreductases_BP"/>
</dbReference>
<evidence type="ECO:0000259" key="3">
    <source>
        <dbReference type="PROSITE" id="PS51387"/>
    </source>
</evidence>
<dbReference type="Proteomes" id="UP000016922">
    <property type="component" value="Unassembled WGS sequence"/>
</dbReference>
<dbReference type="InterPro" id="IPR016169">
    <property type="entry name" value="FAD-bd_PCMH_sub2"/>
</dbReference>
<feature type="domain" description="FAD-binding PCMH-type" evidence="3">
    <location>
        <begin position="143"/>
        <end position="324"/>
    </location>
</feature>
<dbReference type="InterPro" id="IPR016166">
    <property type="entry name" value="FAD-bd_PCMH"/>
</dbReference>
<evidence type="ECO:0000256" key="1">
    <source>
        <dbReference type="ARBA" id="ARBA00005466"/>
    </source>
</evidence>
<dbReference type="Pfam" id="PF08031">
    <property type="entry name" value="BBE"/>
    <property type="match status" value="1"/>
</dbReference>
<sequence length="604" mass="65624">MANATASLLPFEKIQLRAEELASLDGAASSFLSFADVSPPTVNTKRSRSGGCKIFPGDPDWPSDSVWNNLNETLGGALEKTVPLAAVCYAGPYYNETQCAYVTANWFDSGLHVSHPSSMLSPLYQGNTCLPPNIAAPNSNCTLGGYPSYVVKARTVREVQLGINFARNANIRLVIKNTGHEFSGRSGGAGSLSIWTHQLNALQYIPRYVDEVMPYIGPSFRGGSGVLARDLYKAADEKGLVVVGGEGQDVGILGGYIQGGGHSPLSSIYGVAADQVLEMQVITADGRFKVASSTENTDLFWALRGGGGSTFAVVTSVTVRAHPAMQMTSVRFTFSASSQKNFEAAVKAYWKRFIPYSDAGTYSYFFIIPTPPVSTFMMLGFVAPNKTVAETTALLKPWFDELHSLNITFDPVFKNYVKVGEGLIDTFPTESVQTDAAIGSRLFPRSAWENPGSALFEKTWATWSASMASGVLISFNIRAPNVWKLDNAVLPAWRETVLHTIQGAGWEAGASAEAMKNARADLSVRQLKWKQATPGAGSYLGEGDIEEVDWQESFFGKNYPRLLKIKNKYDPDGLFWTKRAVGSEGRHVRSNSAIPNENGRLCWD</sequence>
<dbReference type="OrthoDB" id="9983560at2759"/>
<keyword evidence="2" id="KW-0560">Oxidoreductase</keyword>
<dbReference type="Pfam" id="PF01565">
    <property type="entry name" value="FAD_binding_4"/>
    <property type="match status" value="1"/>
</dbReference>
<dbReference type="GO" id="GO:0071949">
    <property type="term" value="F:FAD binding"/>
    <property type="evidence" value="ECO:0007669"/>
    <property type="project" value="InterPro"/>
</dbReference>
<dbReference type="PANTHER" id="PTHR13878:SF91">
    <property type="entry name" value="FAD BINDING DOMAIN PROTEIN (AFU_ORTHOLOGUE AFUA_6G12070)-RELATED"/>
    <property type="match status" value="1"/>
</dbReference>
<evidence type="ECO:0000313" key="5">
    <source>
        <dbReference type="Proteomes" id="UP000016922"/>
    </source>
</evidence>
<dbReference type="PROSITE" id="PS51387">
    <property type="entry name" value="FAD_PCMH"/>
    <property type="match status" value="1"/>
</dbReference>
<evidence type="ECO:0000313" key="4">
    <source>
        <dbReference type="EMBL" id="EPE24859.1"/>
    </source>
</evidence>
<dbReference type="Gene3D" id="3.30.465.10">
    <property type="match status" value="2"/>
</dbReference>
<name>S3CHX2_GLAL2</name>
<comment type="similarity">
    <text evidence="1">Belongs to the oxygen-dependent FAD-linked oxidoreductase family.</text>
</comment>
<dbReference type="KEGG" id="glz:GLAREA_11440"/>
<proteinExistence type="inferred from homology"/>
<protein>
    <submittedName>
        <fullName evidence="4">FAD-binding protein</fullName>
    </submittedName>
</protein>
<dbReference type="RefSeq" id="XP_008087774.1">
    <property type="nucleotide sequence ID" value="XM_008089583.1"/>
</dbReference>
<dbReference type="GO" id="GO:0016491">
    <property type="term" value="F:oxidoreductase activity"/>
    <property type="evidence" value="ECO:0007669"/>
    <property type="project" value="UniProtKB-KW"/>
</dbReference>
<dbReference type="HOGENOM" id="CLU_018354_4_2_1"/>
<dbReference type="AlphaFoldDB" id="S3CHX2"/>
<keyword evidence="5" id="KW-1185">Reference proteome</keyword>
<dbReference type="InterPro" id="IPR006094">
    <property type="entry name" value="Oxid_FAD_bind_N"/>
</dbReference>
<dbReference type="GeneID" id="19470481"/>
<gene>
    <name evidence="4" type="ORF">GLAREA_11440</name>
</gene>
<dbReference type="PANTHER" id="PTHR13878">
    <property type="entry name" value="GULONOLACTONE OXIDASE"/>
    <property type="match status" value="1"/>
</dbReference>
<evidence type="ECO:0000256" key="2">
    <source>
        <dbReference type="ARBA" id="ARBA00023002"/>
    </source>
</evidence>
<dbReference type="EMBL" id="KE145372">
    <property type="protein sequence ID" value="EPE24859.1"/>
    <property type="molecule type" value="Genomic_DNA"/>
</dbReference>
<organism evidence="4 5">
    <name type="scientific">Glarea lozoyensis (strain ATCC 20868 / MF5171)</name>
    <dbReference type="NCBI Taxonomy" id="1116229"/>
    <lineage>
        <taxon>Eukaryota</taxon>
        <taxon>Fungi</taxon>
        <taxon>Dikarya</taxon>
        <taxon>Ascomycota</taxon>
        <taxon>Pezizomycotina</taxon>
        <taxon>Leotiomycetes</taxon>
        <taxon>Helotiales</taxon>
        <taxon>Helotiaceae</taxon>
        <taxon>Glarea</taxon>
    </lineage>
</organism>
<dbReference type="InterPro" id="IPR012951">
    <property type="entry name" value="BBE"/>
</dbReference>
<dbReference type="eggNOG" id="ENOG502QUV4">
    <property type="taxonomic scope" value="Eukaryota"/>
</dbReference>
<dbReference type="OMA" id="VAQGMTC"/>
<accession>S3CHX2</accession>
<dbReference type="InterPro" id="IPR036318">
    <property type="entry name" value="FAD-bd_PCMH-like_sf"/>
</dbReference>
<dbReference type="SUPFAM" id="SSF56176">
    <property type="entry name" value="FAD-binding/transporter-associated domain-like"/>
    <property type="match status" value="1"/>
</dbReference>
<reference evidence="4 5" key="1">
    <citation type="journal article" date="2013" name="BMC Genomics">
        <title>Genomics-driven discovery of the pneumocandin biosynthetic gene cluster in the fungus Glarea lozoyensis.</title>
        <authorList>
            <person name="Chen L."/>
            <person name="Yue Q."/>
            <person name="Zhang X."/>
            <person name="Xiang M."/>
            <person name="Wang C."/>
            <person name="Li S."/>
            <person name="Che Y."/>
            <person name="Ortiz-Lopez F.J."/>
            <person name="Bills G.F."/>
            <person name="Liu X."/>
            <person name="An Z."/>
        </authorList>
    </citation>
    <scope>NUCLEOTIDE SEQUENCE [LARGE SCALE GENOMIC DNA]</scope>
    <source>
        <strain evidence="5">ATCC 20868 / MF5171</strain>
    </source>
</reference>